<dbReference type="EMBL" id="KV784374">
    <property type="protein sequence ID" value="OEU09700.1"/>
    <property type="molecule type" value="Genomic_DNA"/>
</dbReference>
<evidence type="ECO:0000313" key="10">
    <source>
        <dbReference type="EMBL" id="OEU09700.1"/>
    </source>
</evidence>
<keyword evidence="5" id="KW-0735">Signal-anchor</keyword>
<organism evidence="10 11">
    <name type="scientific">Fragilariopsis cylindrus CCMP1102</name>
    <dbReference type="NCBI Taxonomy" id="635003"/>
    <lineage>
        <taxon>Eukaryota</taxon>
        <taxon>Sar</taxon>
        <taxon>Stramenopiles</taxon>
        <taxon>Ochrophyta</taxon>
        <taxon>Bacillariophyta</taxon>
        <taxon>Bacillariophyceae</taxon>
        <taxon>Bacillariophycidae</taxon>
        <taxon>Bacillariales</taxon>
        <taxon>Bacillariaceae</taxon>
        <taxon>Fragilariopsis</taxon>
    </lineage>
</organism>
<evidence type="ECO:0008006" key="12">
    <source>
        <dbReference type="Google" id="ProtNLM"/>
    </source>
</evidence>
<accession>A0A1E7EUJ2</accession>
<evidence type="ECO:0000256" key="6">
    <source>
        <dbReference type="ARBA" id="ARBA00022989"/>
    </source>
</evidence>
<evidence type="ECO:0000256" key="3">
    <source>
        <dbReference type="ARBA" id="ARBA00022679"/>
    </source>
</evidence>
<dbReference type="OrthoDB" id="514299at2759"/>
<reference evidence="10 11" key="1">
    <citation type="submission" date="2016-09" db="EMBL/GenBank/DDBJ databases">
        <title>Extensive genetic diversity and differential bi-allelic expression allows diatom success in the polar Southern Ocean.</title>
        <authorList>
            <consortium name="DOE Joint Genome Institute"/>
            <person name="Mock T."/>
            <person name="Otillar R.P."/>
            <person name="Strauss J."/>
            <person name="Dupont C."/>
            <person name="Frickenhaus S."/>
            <person name="Maumus F."/>
            <person name="Mcmullan M."/>
            <person name="Sanges R."/>
            <person name="Schmutz J."/>
            <person name="Toseland A."/>
            <person name="Valas R."/>
            <person name="Veluchamy A."/>
            <person name="Ward B.J."/>
            <person name="Allen A."/>
            <person name="Barry K."/>
            <person name="Falciatore A."/>
            <person name="Ferrante M."/>
            <person name="Fortunato A.E."/>
            <person name="Gloeckner G."/>
            <person name="Gruber A."/>
            <person name="Hipkin R."/>
            <person name="Janech M."/>
            <person name="Kroth P."/>
            <person name="Leese F."/>
            <person name="Lindquist E."/>
            <person name="Lyon B.R."/>
            <person name="Martin J."/>
            <person name="Mayer C."/>
            <person name="Parker M."/>
            <person name="Quesneville H."/>
            <person name="Raymond J."/>
            <person name="Uhlig C."/>
            <person name="Valentin K.U."/>
            <person name="Worden A.Z."/>
            <person name="Armbrust E.V."/>
            <person name="Bowler C."/>
            <person name="Green B."/>
            <person name="Moulton V."/>
            <person name="Van Oosterhout C."/>
            <person name="Grigoriev I."/>
        </authorList>
    </citation>
    <scope>NUCLEOTIDE SEQUENCE [LARGE SCALE GENOMIC DNA]</scope>
    <source>
        <strain evidence="10 11">CCMP1102</strain>
    </source>
</reference>
<evidence type="ECO:0000256" key="8">
    <source>
        <dbReference type="ARBA" id="ARBA00023136"/>
    </source>
</evidence>
<dbReference type="Gene3D" id="3.40.50.300">
    <property type="entry name" value="P-loop containing nucleotide triphosphate hydrolases"/>
    <property type="match status" value="1"/>
</dbReference>
<dbReference type="PANTHER" id="PTHR14647">
    <property type="entry name" value="GALACTOSE-3-O-SULFOTRANSFERASE"/>
    <property type="match status" value="1"/>
</dbReference>
<dbReference type="AlphaFoldDB" id="A0A1E7EUJ2"/>
<gene>
    <name evidence="10" type="ORF">FRACYDRAFT_247957</name>
</gene>
<evidence type="ECO:0000256" key="5">
    <source>
        <dbReference type="ARBA" id="ARBA00022968"/>
    </source>
</evidence>
<keyword evidence="8" id="KW-0472">Membrane</keyword>
<keyword evidence="11" id="KW-1185">Reference proteome</keyword>
<dbReference type="Proteomes" id="UP000095751">
    <property type="component" value="Unassembled WGS sequence"/>
</dbReference>
<comment type="similarity">
    <text evidence="2">Belongs to the galactose-3-O-sulfotransferase family.</text>
</comment>
<evidence type="ECO:0000256" key="7">
    <source>
        <dbReference type="ARBA" id="ARBA00023034"/>
    </source>
</evidence>
<evidence type="ECO:0000256" key="1">
    <source>
        <dbReference type="ARBA" id="ARBA00004323"/>
    </source>
</evidence>
<keyword evidence="6" id="KW-1133">Transmembrane helix</keyword>
<keyword evidence="4" id="KW-0812">Transmembrane</keyword>
<dbReference type="GO" id="GO:0000139">
    <property type="term" value="C:Golgi membrane"/>
    <property type="evidence" value="ECO:0007669"/>
    <property type="project" value="UniProtKB-SubCell"/>
</dbReference>
<keyword evidence="3" id="KW-0808">Transferase</keyword>
<comment type="subcellular location">
    <subcellularLocation>
        <location evidence="1">Golgi apparatus membrane</location>
        <topology evidence="1">Single-pass type II membrane protein</topology>
    </subcellularLocation>
</comment>
<evidence type="ECO:0000256" key="2">
    <source>
        <dbReference type="ARBA" id="ARBA00008124"/>
    </source>
</evidence>
<evidence type="ECO:0000256" key="9">
    <source>
        <dbReference type="ARBA" id="ARBA00023180"/>
    </source>
</evidence>
<proteinExistence type="inferred from homology"/>
<dbReference type="InterPro" id="IPR009729">
    <property type="entry name" value="Gal-3-0_sulfotransfrase"/>
</dbReference>
<sequence>MIFNFHNCENNDNGSLLFFSKQQSVADTFFSSSSSSSSNQNHMMKTTTMTKTKTTDSSLISPPLPPLPNIIPSIVWQPWNQQPDDDEDENNPKIPLPFPCYPPNIKEEDLFLLQSTKPAHTGLLFQRPTKVGSTTMTNIVLRLVHNRGVQEYTKEMVLQNSKPPPQRKLFNNNSNSTTTTNMKEEQIINYNQKIIENNKNNNTLVSVWSNSYSRGRNDPRMKLQGPKCLYRANHGSAISYEYSLRDQKKSYLFSLLRHPTTRSISEFFHFQVSVYQQEPTDSNFQLFVQRKQSNNPMIRDLTFNTTVPLQLTLYYQQYRENNKLMIEKMKKKNRTNDKNNKSDNATATRRIEMDYNQIVTDILKSYNFIAVMERMNESLVAFKLLLNLTVEEILYVKPSRTSGSFSNGPRDKEKDWRPCIYLIPSFLTSGMKTYFYGDNTNNSNDDGSDGKKGNEHWNEYIKGDLLLYQAVNKSLDRTINELFGRELFEKELKQFELAQQYANTICSGKSNTTTTNGGGDDLVVPMCDSTGHDVVNDPNRSTTCYIWSEGCDHKCLNEQIPHPIPKEIFNM</sequence>
<evidence type="ECO:0000256" key="4">
    <source>
        <dbReference type="ARBA" id="ARBA00022692"/>
    </source>
</evidence>
<keyword evidence="9" id="KW-0325">Glycoprotein</keyword>
<dbReference type="InterPro" id="IPR027417">
    <property type="entry name" value="P-loop_NTPase"/>
</dbReference>
<keyword evidence="7" id="KW-0333">Golgi apparatus</keyword>
<dbReference type="PANTHER" id="PTHR14647:SF87">
    <property type="entry name" value="PUTATIVE-RELATED"/>
    <property type="match status" value="1"/>
</dbReference>
<evidence type="ECO:0000313" key="11">
    <source>
        <dbReference type="Proteomes" id="UP000095751"/>
    </source>
</evidence>
<name>A0A1E7EUJ2_9STRA</name>
<protein>
    <recommendedName>
        <fullName evidence="12">Sulfotransferase domain-containing protein</fullName>
    </recommendedName>
</protein>
<dbReference type="KEGG" id="fcy:FRACYDRAFT_247957"/>
<dbReference type="GO" id="GO:0001733">
    <property type="term" value="F:galactosylceramide sulfotransferase activity"/>
    <property type="evidence" value="ECO:0007669"/>
    <property type="project" value="InterPro"/>
</dbReference>
<dbReference type="GO" id="GO:0009247">
    <property type="term" value="P:glycolipid biosynthetic process"/>
    <property type="evidence" value="ECO:0007669"/>
    <property type="project" value="InterPro"/>
</dbReference>
<dbReference type="InParanoid" id="A0A1E7EUJ2"/>